<name>A0A3B3SBH5_9TELE</name>
<dbReference type="SUPFAM" id="SSF57756">
    <property type="entry name" value="Retrovirus zinc finger-like domains"/>
    <property type="match status" value="1"/>
</dbReference>
<dbReference type="Gene3D" id="2.40.70.10">
    <property type="entry name" value="Acid Proteases"/>
    <property type="match status" value="1"/>
</dbReference>
<dbReference type="GO" id="GO:0004190">
    <property type="term" value="F:aspartic-type endopeptidase activity"/>
    <property type="evidence" value="ECO:0007669"/>
    <property type="project" value="UniProtKB-KW"/>
</dbReference>
<dbReference type="GO" id="GO:0016779">
    <property type="term" value="F:nucleotidyltransferase activity"/>
    <property type="evidence" value="ECO:0007669"/>
    <property type="project" value="UniProtKB-KW"/>
</dbReference>
<evidence type="ECO:0000256" key="11">
    <source>
        <dbReference type="SAM" id="MobiDB-lite"/>
    </source>
</evidence>
<evidence type="ECO:0000256" key="8">
    <source>
        <dbReference type="ARBA" id="ARBA00022759"/>
    </source>
</evidence>
<evidence type="ECO:0000256" key="5">
    <source>
        <dbReference type="ARBA" id="ARBA00022695"/>
    </source>
</evidence>
<keyword evidence="8" id="KW-0378">Hydrolase</keyword>
<dbReference type="Gene3D" id="3.10.10.10">
    <property type="entry name" value="HIV Type 1 Reverse Transcriptase, subunit A, domain 1"/>
    <property type="match status" value="1"/>
</dbReference>
<dbReference type="GO" id="GO:0004523">
    <property type="term" value="F:RNA-DNA hybrid ribonuclease activity"/>
    <property type="evidence" value="ECO:0007669"/>
    <property type="project" value="UniProtKB-EC"/>
</dbReference>
<evidence type="ECO:0000256" key="3">
    <source>
        <dbReference type="ARBA" id="ARBA00022670"/>
    </source>
</evidence>
<keyword evidence="6" id="KW-0540">Nuclease</keyword>
<dbReference type="Gene3D" id="1.10.340.70">
    <property type="match status" value="1"/>
</dbReference>
<dbReference type="PANTHER" id="PTHR37984:SF5">
    <property type="entry name" value="PROTEIN NYNRIN-LIKE"/>
    <property type="match status" value="1"/>
</dbReference>
<dbReference type="InterPro" id="IPR032549">
    <property type="entry name" value="DUF4939"/>
</dbReference>
<evidence type="ECO:0000256" key="6">
    <source>
        <dbReference type="ARBA" id="ARBA00022722"/>
    </source>
</evidence>
<dbReference type="InterPro" id="IPR041588">
    <property type="entry name" value="Integrase_H2C2"/>
</dbReference>
<dbReference type="InterPro" id="IPR000477">
    <property type="entry name" value="RT_dom"/>
</dbReference>
<dbReference type="SUPFAM" id="SSF50630">
    <property type="entry name" value="Acid proteases"/>
    <property type="match status" value="1"/>
</dbReference>
<dbReference type="EC" id="3.1.26.4" evidence="2"/>
<dbReference type="Pfam" id="PF17919">
    <property type="entry name" value="RT_RNaseH_2"/>
    <property type="match status" value="1"/>
</dbReference>
<keyword evidence="7" id="KW-0064">Aspartyl protease</keyword>
<dbReference type="Gene3D" id="3.30.70.270">
    <property type="match status" value="2"/>
</dbReference>
<dbReference type="Gene3D" id="3.30.420.10">
    <property type="entry name" value="Ribonuclease H-like superfamily/Ribonuclease H"/>
    <property type="match status" value="1"/>
</dbReference>
<dbReference type="CDD" id="cd00303">
    <property type="entry name" value="retropepsin_like"/>
    <property type="match status" value="1"/>
</dbReference>
<dbReference type="FunFam" id="3.30.70.270:FF:000020">
    <property type="entry name" value="Transposon Tf2-6 polyprotein-like Protein"/>
    <property type="match status" value="1"/>
</dbReference>
<keyword evidence="3" id="KW-0645">Protease</keyword>
<dbReference type="FunFam" id="3.30.420.10:FF:000032">
    <property type="entry name" value="Retrovirus-related Pol polyprotein from transposon 297-like Protein"/>
    <property type="match status" value="1"/>
</dbReference>
<accession>A0A3B3SBH5</accession>
<dbReference type="PROSITE" id="PS50994">
    <property type="entry name" value="INTEGRASE"/>
    <property type="match status" value="1"/>
</dbReference>
<dbReference type="Pfam" id="PF13650">
    <property type="entry name" value="Asp_protease_2"/>
    <property type="match status" value="1"/>
</dbReference>
<evidence type="ECO:0000256" key="7">
    <source>
        <dbReference type="ARBA" id="ARBA00022750"/>
    </source>
</evidence>
<evidence type="ECO:0000259" key="12">
    <source>
        <dbReference type="PROSITE" id="PS50878"/>
    </source>
</evidence>
<dbReference type="InterPro" id="IPR001584">
    <property type="entry name" value="Integrase_cat-core"/>
</dbReference>
<dbReference type="CDD" id="cd01647">
    <property type="entry name" value="RT_LTR"/>
    <property type="match status" value="1"/>
</dbReference>
<feature type="region of interest" description="Disordered" evidence="11">
    <location>
        <begin position="201"/>
        <end position="230"/>
    </location>
</feature>
<keyword evidence="5" id="KW-0548">Nucleotidyltransferase</keyword>
<dbReference type="InterPro" id="IPR012337">
    <property type="entry name" value="RNaseH-like_sf"/>
</dbReference>
<evidence type="ECO:0000256" key="1">
    <source>
        <dbReference type="ARBA" id="ARBA00010879"/>
    </source>
</evidence>
<dbReference type="InterPro" id="IPR036875">
    <property type="entry name" value="Znf_CCHC_sf"/>
</dbReference>
<dbReference type="GeneTree" id="ENSGT01040000240511"/>
<evidence type="ECO:0000256" key="2">
    <source>
        <dbReference type="ARBA" id="ARBA00012180"/>
    </source>
</evidence>
<dbReference type="PANTHER" id="PTHR37984">
    <property type="entry name" value="PROTEIN CBG26694"/>
    <property type="match status" value="1"/>
</dbReference>
<dbReference type="Pfam" id="PF00665">
    <property type="entry name" value="rve"/>
    <property type="match status" value="1"/>
</dbReference>
<evidence type="ECO:0000256" key="9">
    <source>
        <dbReference type="ARBA" id="ARBA00023268"/>
    </source>
</evidence>
<dbReference type="GO" id="GO:0003676">
    <property type="term" value="F:nucleic acid binding"/>
    <property type="evidence" value="ECO:0007669"/>
    <property type="project" value="InterPro"/>
</dbReference>
<dbReference type="InterPro" id="IPR036397">
    <property type="entry name" value="RNaseH_sf"/>
</dbReference>
<dbReference type="Proteomes" id="UP000261540">
    <property type="component" value="Unplaced"/>
</dbReference>
<dbReference type="FunFam" id="3.10.20.370:FF:000003">
    <property type="entry name" value="Transposon Tf2-6 polyprotein"/>
    <property type="match status" value="1"/>
</dbReference>
<reference evidence="14" key="2">
    <citation type="submission" date="2025-09" db="UniProtKB">
        <authorList>
            <consortium name="Ensembl"/>
        </authorList>
    </citation>
    <scope>IDENTIFICATION</scope>
</reference>
<dbReference type="AlphaFoldDB" id="A0A3B3SBH5"/>
<evidence type="ECO:0000256" key="4">
    <source>
        <dbReference type="ARBA" id="ARBA00022679"/>
    </source>
</evidence>
<keyword evidence="15" id="KW-1185">Reference proteome</keyword>
<organism evidence="14 15">
    <name type="scientific">Paramormyrops kingsleyae</name>
    <dbReference type="NCBI Taxonomy" id="1676925"/>
    <lineage>
        <taxon>Eukaryota</taxon>
        <taxon>Metazoa</taxon>
        <taxon>Chordata</taxon>
        <taxon>Craniata</taxon>
        <taxon>Vertebrata</taxon>
        <taxon>Euteleostomi</taxon>
        <taxon>Actinopterygii</taxon>
        <taxon>Neopterygii</taxon>
        <taxon>Teleostei</taxon>
        <taxon>Osteoglossocephala</taxon>
        <taxon>Osteoglossomorpha</taxon>
        <taxon>Osteoglossiformes</taxon>
        <taxon>Mormyridae</taxon>
        <taxon>Paramormyrops</taxon>
    </lineage>
</organism>
<dbReference type="InterPro" id="IPR021109">
    <property type="entry name" value="Peptidase_aspartic_dom_sf"/>
</dbReference>
<dbReference type="Pfam" id="PF16297">
    <property type="entry name" value="DUF4939"/>
    <property type="match status" value="1"/>
</dbReference>
<keyword evidence="4" id="KW-0808">Transferase</keyword>
<dbReference type="SUPFAM" id="SSF56672">
    <property type="entry name" value="DNA/RNA polymerases"/>
    <property type="match status" value="1"/>
</dbReference>
<dbReference type="InterPro" id="IPR041577">
    <property type="entry name" value="RT_RNaseH_2"/>
</dbReference>
<dbReference type="SUPFAM" id="SSF53098">
    <property type="entry name" value="Ribonuclease H-like"/>
    <property type="match status" value="1"/>
</dbReference>
<keyword evidence="8" id="KW-0255">Endonuclease</keyword>
<dbReference type="GO" id="GO:0015074">
    <property type="term" value="P:DNA integration"/>
    <property type="evidence" value="ECO:0007669"/>
    <property type="project" value="InterPro"/>
</dbReference>
<dbReference type="InterPro" id="IPR050951">
    <property type="entry name" value="Retrovirus_Pol_polyprotein"/>
</dbReference>
<proteinExistence type="inferred from homology"/>
<sequence length="1206" mass="136833">MDPAGSLENRISAMEQLLTARAAQVPLPGSPPRPSVPPPIALPERYDGDPDQCRGFLMQVGLYVEEHPEMFTTSGAEVRFTISLLTGRAREWATALWTDQSPLIRSGGEFHRALMEIFDHPAVGRRPGFRLLDCRQGNRTAADFSLEFRTIAAALRWPDDCLQTIFLRALNPDLQDELTSRGEVSSFDELVRQAVRLDNTVRDRRRRRSQTDHMRALPAPGSESTEPMQIGRSPLTTTERRRRTQGGLCLYCGGVGHAVSACPVRPRREEPPLPVGVFSVSLSSLTQLTVPVSVWYNGAHRVVRALLDSGAAGNFMDANLARQLRIPFHQLAFPIKVQGVTGEHIREGTIEHRTHPFMLTVGALHTEQMEVYVLPQAKDPLILGLPWLRKHNPSIDWRAGEITSWSELCLGECLSLPCKATGVESPEPEDLSVIPEEYRDYADVFSKEKAFSLPPRRDCDCAIDILAGTSMPRGRLYPISLQEQDALETYIREGLRQGIIRPSTSPMTAGFFFVKKKDGGLRPVIDYRALNAVSVKRREPLPLIPSALEQVREAVIFTKLDLRSAYNLVRIRKGDEWKTSFITSRGQYEYRVMPYGLANSPSIFQSFMNGVFHDMLDKFVIVYIDDILIYSPSKQAHVRHVKQVLQRLREHHLYAKGEKCEFHQGKVKFLGYVIQPGEVAMDGQKITAIMDWPPPRTLKELQRFLGFANFYRRFIRNFSQTAAPLTSLTRGKPTRLPWTSVEEQAFDRLKRAFCTAPILKQPRPELPFEVEVDASESGVGAVLIQRDPETGRRHPCAYFSRKLSSAERNYDVGDRELLAMKLALEEWRHWLEGARHPFLVLTDHRNLEYLQSAKRLSARQARWAHWFSRFSFRVSYLPGEKNRKADALSRQYDPPENEDRTVPILDPSCFVSSITWGLEERIRLENENGVAPSGCPPGLRYVSRAHRLPLLNWIHSQPGTGHPGVSATQRLVSRRYWWPRWQQEVRAFVDSCPECARNKSSNLSPAGLLQPLPVPSRPWSHVVMDFITDLPRSAGKTIILTIVDRFSKMCRLVPLPKLPSAAELADVLIQELFRFTGIPEDIVSDRGPQFASRVFREFCQKLNITLSLTSSYHPQSNGLAERTNREVSKALRLLVRSNPAKWTSHLVWAEYSLNSRVSPITALTPFQCVLGFQPPLFPWDAPVGTVPKVDAWYQESQSAWRRIQRA</sequence>
<feature type="domain" description="Integrase catalytic" evidence="13">
    <location>
        <begin position="1014"/>
        <end position="1173"/>
    </location>
</feature>
<reference evidence="14" key="1">
    <citation type="submission" date="2025-08" db="UniProtKB">
        <authorList>
            <consortium name="Ensembl"/>
        </authorList>
    </citation>
    <scope>IDENTIFICATION</scope>
</reference>
<dbReference type="Pfam" id="PF00078">
    <property type="entry name" value="RVT_1"/>
    <property type="match status" value="1"/>
</dbReference>
<dbReference type="GO" id="GO:0008270">
    <property type="term" value="F:zinc ion binding"/>
    <property type="evidence" value="ECO:0007669"/>
    <property type="project" value="InterPro"/>
</dbReference>
<dbReference type="InterPro" id="IPR043128">
    <property type="entry name" value="Rev_trsase/Diguanyl_cyclase"/>
</dbReference>
<dbReference type="STRING" id="1676925.ENSPKIP00000028094"/>
<evidence type="ECO:0000259" key="13">
    <source>
        <dbReference type="PROSITE" id="PS50994"/>
    </source>
</evidence>
<dbReference type="InterPro" id="IPR043502">
    <property type="entry name" value="DNA/RNA_pol_sf"/>
</dbReference>
<comment type="similarity">
    <text evidence="1">Belongs to the beta type-B retroviral polymerase family. HERV class-II K(HML-2) pol subfamily.</text>
</comment>
<dbReference type="GO" id="GO:0006508">
    <property type="term" value="P:proteolysis"/>
    <property type="evidence" value="ECO:0007669"/>
    <property type="project" value="UniProtKB-KW"/>
</dbReference>
<dbReference type="PROSITE" id="PS50878">
    <property type="entry name" value="RT_POL"/>
    <property type="match status" value="1"/>
</dbReference>
<dbReference type="Ensembl" id="ENSPKIT00000008870.1">
    <property type="protein sequence ID" value="ENSPKIP00000028094.1"/>
    <property type="gene ID" value="ENSPKIG00000009885.1"/>
</dbReference>
<feature type="domain" description="Reverse transcriptase" evidence="12">
    <location>
        <begin position="495"/>
        <end position="674"/>
    </location>
</feature>
<keyword evidence="9" id="KW-0511">Multifunctional enzyme</keyword>
<evidence type="ECO:0000313" key="15">
    <source>
        <dbReference type="Proteomes" id="UP000261540"/>
    </source>
</evidence>
<dbReference type="CDD" id="cd09274">
    <property type="entry name" value="RNase_HI_RT_Ty3"/>
    <property type="match status" value="1"/>
</dbReference>
<evidence type="ECO:0000256" key="10">
    <source>
        <dbReference type="ARBA" id="ARBA00039658"/>
    </source>
</evidence>
<protein>
    <recommendedName>
        <fullName evidence="10">Gypsy retrotransposon integrase-like protein 1</fullName>
        <ecNumber evidence="2">3.1.26.4</ecNumber>
    </recommendedName>
</protein>
<dbReference type="Pfam" id="PF17921">
    <property type="entry name" value="Integrase_H2C2"/>
    <property type="match status" value="1"/>
</dbReference>
<evidence type="ECO:0000313" key="14">
    <source>
        <dbReference type="Ensembl" id="ENSPKIP00000028094.1"/>
    </source>
</evidence>